<evidence type="ECO:0000313" key="3">
    <source>
        <dbReference type="EMBL" id="KAF9692355.1"/>
    </source>
</evidence>
<reference evidence="3" key="1">
    <citation type="submission" date="2018-12" db="EMBL/GenBank/DDBJ databases">
        <authorList>
            <person name="Syme R.A."/>
            <person name="Farfan-Caceres L."/>
            <person name="Lichtenzveig J."/>
        </authorList>
    </citation>
    <scope>NUCLEOTIDE SEQUENCE</scope>
    <source>
        <strain evidence="3">Al4</strain>
    </source>
</reference>
<evidence type="ECO:0000256" key="2">
    <source>
        <dbReference type="SAM" id="SignalP"/>
    </source>
</evidence>
<evidence type="ECO:0000256" key="1">
    <source>
        <dbReference type="SAM" id="MobiDB-lite"/>
    </source>
</evidence>
<dbReference type="EMBL" id="RZGK01000018">
    <property type="protein sequence ID" value="KAF9692355.1"/>
    <property type="molecule type" value="Genomic_DNA"/>
</dbReference>
<feature type="signal peptide" evidence="2">
    <location>
        <begin position="1"/>
        <end position="16"/>
    </location>
</feature>
<accession>A0A8H7ITI1</accession>
<gene>
    <name evidence="3" type="ORF">EKO04_009729</name>
</gene>
<sequence length="86" mass="8032">MQFTILIAALAATVSAQYAVNGTSTSSVAAVPYPSASGTGAVSVSASGTGASTPKPTSTVPFTGGASQLTGSALGLVVAGGVALML</sequence>
<feature type="compositionally biased region" description="Low complexity" evidence="1">
    <location>
        <begin position="38"/>
        <end position="53"/>
    </location>
</feature>
<name>A0A8H7ITI1_9PLEO</name>
<protein>
    <submittedName>
        <fullName evidence="3">Uncharacterized protein</fullName>
    </submittedName>
</protein>
<organism evidence="3 4">
    <name type="scientific">Ascochyta lentis</name>
    <dbReference type="NCBI Taxonomy" id="205686"/>
    <lineage>
        <taxon>Eukaryota</taxon>
        <taxon>Fungi</taxon>
        <taxon>Dikarya</taxon>
        <taxon>Ascomycota</taxon>
        <taxon>Pezizomycotina</taxon>
        <taxon>Dothideomycetes</taxon>
        <taxon>Pleosporomycetidae</taxon>
        <taxon>Pleosporales</taxon>
        <taxon>Pleosporineae</taxon>
        <taxon>Didymellaceae</taxon>
        <taxon>Ascochyta</taxon>
    </lineage>
</organism>
<dbReference type="AlphaFoldDB" id="A0A8H7ITI1"/>
<dbReference type="Proteomes" id="UP000651452">
    <property type="component" value="Unassembled WGS sequence"/>
</dbReference>
<feature type="chain" id="PRO_5034127221" evidence="2">
    <location>
        <begin position="17"/>
        <end position="86"/>
    </location>
</feature>
<comment type="caution">
    <text evidence="3">The sequence shown here is derived from an EMBL/GenBank/DDBJ whole genome shotgun (WGS) entry which is preliminary data.</text>
</comment>
<evidence type="ECO:0000313" key="4">
    <source>
        <dbReference type="Proteomes" id="UP000651452"/>
    </source>
</evidence>
<proteinExistence type="predicted"/>
<keyword evidence="2" id="KW-0732">Signal</keyword>
<keyword evidence="4" id="KW-1185">Reference proteome</keyword>
<feature type="region of interest" description="Disordered" evidence="1">
    <location>
        <begin position="38"/>
        <end position="59"/>
    </location>
</feature>
<reference evidence="3" key="2">
    <citation type="submission" date="2020-09" db="EMBL/GenBank/DDBJ databases">
        <title>Reference genome assembly for Australian Ascochyta lentis isolate Al4.</title>
        <authorList>
            <person name="Lee R.C."/>
            <person name="Farfan-Caceres L.M."/>
            <person name="Debler J.W."/>
            <person name="Williams A.H."/>
            <person name="Henares B.M."/>
        </authorList>
    </citation>
    <scope>NUCLEOTIDE SEQUENCE</scope>
    <source>
        <strain evidence="3">Al4</strain>
    </source>
</reference>